<name>B0VGF2_CLOAI</name>
<dbReference type="HOGENOM" id="CLU_1719127_0_0_0"/>
<dbReference type="STRING" id="459349.CLOAM0491"/>
<accession>B0VGF2</accession>
<protein>
    <submittedName>
        <fullName evidence="1">Uncharacterized protein</fullName>
    </submittedName>
</protein>
<dbReference type="Proteomes" id="UP000002019">
    <property type="component" value="Chromosome"/>
</dbReference>
<evidence type="ECO:0000313" key="1">
    <source>
        <dbReference type="EMBL" id="CAO80389.1"/>
    </source>
</evidence>
<organism evidence="1 2">
    <name type="scientific">Cloacimonas acidaminovorans (strain Evry)</name>
    <dbReference type="NCBI Taxonomy" id="459349"/>
    <lineage>
        <taxon>Bacteria</taxon>
        <taxon>Pseudomonadati</taxon>
        <taxon>Candidatus Cloacimonadota</taxon>
        <taxon>Candidatus Cloacimonadia</taxon>
        <taxon>Candidatus Cloacimonadales</taxon>
        <taxon>Candidatus Cloacimonadaceae</taxon>
        <taxon>Candidatus Cloacimonas</taxon>
    </lineage>
</organism>
<evidence type="ECO:0000313" key="2">
    <source>
        <dbReference type="Proteomes" id="UP000002019"/>
    </source>
</evidence>
<dbReference type="EMBL" id="CU466930">
    <property type="protein sequence ID" value="CAO80389.1"/>
    <property type="molecule type" value="Genomic_DNA"/>
</dbReference>
<dbReference type="AlphaFoldDB" id="B0VGF2"/>
<dbReference type="KEGG" id="caci:CLOAM0491"/>
<proteinExistence type="predicted"/>
<keyword evidence="2" id="KW-1185">Reference proteome</keyword>
<gene>
    <name evidence="1" type="ordered locus">CLOAM0491</name>
</gene>
<reference evidence="1 2" key="1">
    <citation type="journal article" date="2008" name="J. Bacteriol.">
        <title>'Candidatus Cloacamonas acidaminovorans': genome sequence reconstruction provides a first glimpse of a new bacterial division.</title>
        <authorList>
            <person name="Pelletier E."/>
            <person name="Kreimeyer A."/>
            <person name="Bocs S."/>
            <person name="Rouy Z."/>
            <person name="Gyapay G."/>
            <person name="Chouari R."/>
            <person name="Riviere D."/>
            <person name="Ganesan A."/>
            <person name="Daegelen P."/>
            <person name="Sghir A."/>
            <person name="Cohen G.N."/>
            <person name="Medigue C."/>
            <person name="Weissenbach J."/>
            <person name="Le Paslier D."/>
        </authorList>
    </citation>
    <scope>NUCLEOTIDE SEQUENCE [LARGE SCALE GENOMIC DNA]</scope>
    <source>
        <strain evidence="2">Evry</strain>
    </source>
</reference>
<sequence length="172" mass="19244">MGETGGYESDRAFRADEERSVIPIPVETDAMLAILNLPKEMSNNGIFKEHQGLVLEMIHSIVLQEHYDRATHDDLPEEDPFLVSFRFGFCFLMLHSTAEFLNLKTLGEGIVKTVGLDQSATELLTGSEIDAFKANLELRALTILQAYLNSAGLDRLNELKPRQARLIRVGVI</sequence>